<dbReference type="RefSeq" id="WP_184919147.1">
    <property type="nucleotide sequence ID" value="NZ_JACHMO010000001.1"/>
</dbReference>
<dbReference type="EMBL" id="JACHMO010000001">
    <property type="protein sequence ID" value="MBB5802444.1"/>
    <property type="molecule type" value="Genomic_DNA"/>
</dbReference>
<proteinExistence type="predicted"/>
<dbReference type="Proteomes" id="UP000552097">
    <property type="component" value="Unassembled WGS sequence"/>
</dbReference>
<dbReference type="InterPro" id="IPR050177">
    <property type="entry name" value="Lipid_A_modif_metabolic_enz"/>
</dbReference>
<comment type="caution">
    <text evidence="2">The sequence shown here is derived from an EMBL/GenBank/DDBJ whole genome shotgun (WGS) entry which is preliminary data.</text>
</comment>
<dbReference type="InterPro" id="IPR001509">
    <property type="entry name" value="Epimerase_deHydtase"/>
</dbReference>
<accession>A0A7W9HHM3</accession>
<reference evidence="2 3" key="1">
    <citation type="submission" date="2020-08" db="EMBL/GenBank/DDBJ databases">
        <title>Sequencing the genomes of 1000 actinobacteria strains.</title>
        <authorList>
            <person name="Klenk H.-P."/>
        </authorList>
    </citation>
    <scope>NUCLEOTIDE SEQUENCE [LARGE SCALE GENOMIC DNA]</scope>
    <source>
        <strain evidence="2 3">DSM 45486</strain>
    </source>
</reference>
<dbReference type="EC" id="5.1.3.2" evidence="2"/>
<protein>
    <submittedName>
        <fullName evidence="2">UDP-glucose 4-epimerase</fullName>
        <ecNumber evidence="2">5.1.3.2</ecNumber>
    </submittedName>
</protein>
<organism evidence="2 3">
    <name type="scientific">Saccharothrix ecbatanensis</name>
    <dbReference type="NCBI Taxonomy" id="1105145"/>
    <lineage>
        <taxon>Bacteria</taxon>
        <taxon>Bacillati</taxon>
        <taxon>Actinomycetota</taxon>
        <taxon>Actinomycetes</taxon>
        <taxon>Pseudonocardiales</taxon>
        <taxon>Pseudonocardiaceae</taxon>
        <taxon>Saccharothrix</taxon>
    </lineage>
</organism>
<sequence length="321" mass="34900">MATAVVTGGFGFIGSHLVERLVAAGVDVTVYDPAPPPPDLACDPSAVRHVAADVRDERALGLVITPEVDVVYHLCALVGVDQYLHDPLDVIDVNVLGTRNVLRAAHEVGAKLLVASTSEVYGRNPDPPWTEDSQRVLGSTAADRWSYSSSKAVAEHLTFAYARQHGLRAAIVRYFNVYGPRQRPAYVVSKTVHHVLNGVAPLLYDSGEQTRCFTYVDDAVEATLLAAASPEAEGECFNIGSDRETTMAEAVRTVIEVAGSTTRPRMIDTAAVLGAGYEDIPRRVPDVAKAWRVLGWRSRTSLRDGLERTVEWAKANPWWLA</sequence>
<keyword evidence="3" id="KW-1185">Reference proteome</keyword>
<name>A0A7W9HHM3_9PSEU</name>
<evidence type="ECO:0000259" key="1">
    <source>
        <dbReference type="Pfam" id="PF01370"/>
    </source>
</evidence>
<dbReference type="PANTHER" id="PTHR43245:SF13">
    <property type="entry name" value="UDP-D-APIOSE_UDP-D-XYLOSE SYNTHASE 2"/>
    <property type="match status" value="1"/>
</dbReference>
<dbReference type="Gene3D" id="3.40.50.720">
    <property type="entry name" value="NAD(P)-binding Rossmann-like Domain"/>
    <property type="match status" value="1"/>
</dbReference>
<feature type="domain" description="NAD-dependent epimerase/dehydratase" evidence="1">
    <location>
        <begin position="5"/>
        <end position="240"/>
    </location>
</feature>
<dbReference type="PANTHER" id="PTHR43245">
    <property type="entry name" value="BIFUNCTIONAL POLYMYXIN RESISTANCE PROTEIN ARNA"/>
    <property type="match status" value="1"/>
</dbReference>
<evidence type="ECO:0000313" key="3">
    <source>
        <dbReference type="Proteomes" id="UP000552097"/>
    </source>
</evidence>
<keyword evidence="2" id="KW-0413">Isomerase</keyword>
<dbReference type="InterPro" id="IPR036291">
    <property type="entry name" value="NAD(P)-bd_dom_sf"/>
</dbReference>
<dbReference type="PRINTS" id="PR01713">
    <property type="entry name" value="NUCEPIMERASE"/>
</dbReference>
<evidence type="ECO:0000313" key="2">
    <source>
        <dbReference type="EMBL" id="MBB5802444.1"/>
    </source>
</evidence>
<dbReference type="Pfam" id="PF01370">
    <property type="entry name" value="Epimerase"/>
    <property type="match status" value="1"/>
</dbReference>
<dbReference type="AlphaFoldDB" id="A0A7W9HHM3"/>
<dbReference type="GO" id="GO:0003978">
    <property type="term" value="F:UDP-glucose 4-epimerase activity"/>
    <property type="evidence" value="ECO:0007669"/>
    <property type="project" value="UniProtKB-EC"/>
</dbReference>
<gene>
    <name evidence="2" type="ORF">F4560_002212</name>
</gene>
<dbReference type="SUPFAM" id="SSF51735">
    <property type="entry name" value="NAD(P)-binding Rossmann-fold domains"/>
    <property type="match status" value="1"/>
</dbReference>